<sequence length="581" mass="61273">MTERTRRTILATGAAALTSGALASIGTVSADARSRSSAAAESSGWTSHRGTAANTAFVETDAFPELGAVAWEYDETGDVVAADDWVFLRTDDGEVHALDAAAGDLKWKRTELEAAETPAIADGTVFVAGNRLTALDGATGDVLWKVPFDEGESVGSPTVADGTVYVGADGSLYAVDARDGSIVWRHDSIEVTAFVGELQDGEEEERQFAAHAVAVADGTVYAPTSSSGFVALDAVSGNTLWTTDLRTGDDLVIPTEDGVYVENFETGHMAGEAYRTAYDGEPEPVGPGSLGESDDRFNEYTAFATSDEVRLVVSDDGDRLGAWDYEREEYRWAYDDLGEMRLFQWPLIVGDTAVVAYFLPSAADGELAGYDETEEFGTEPAILGIDLEDGSKQWAISYEDIGGLGRSSDDHPYVVSENALYVSTDKLVAVRPSADGGDGEDDPDDATDESDDSEADDGETDDSETDDSETDNDETDGDEANDSETNGGEVNDSETDGGTTDGSSSVDERNNDSEPDANLGTDASENASGGEAANESESDGATDEADNVPGFTTSASLVGGGLSLEWLRRRATTDESAERSE</sequence>
<dbReference type="InterPro" id="IPR015943">
    <property type="entry name" value="WD40/YVTN_repeat-like_dom_sf"/>
</dbReference>
<dbReference type="Pfam" id="PF13360">
    <property type="entry name" value="PQQ_2"/>
    <property type="match status" value="1"/>
</dbReference>
<dbReference type="EMBL" id="CP001860">
    <property type="protein sequence ID" value="ADB62481.1"/>
    <property type="molecule type" value="Genomic_DNA"/>
</dbReference>
<dbReference type="PANTHER" id="PTHR34512">
    <property type="entry name" value="CELL SURFACE PROTEIN"/>
    <property type="match status" value="1"/>
</dbReference>
<dbReference type="eggNOG" id="arCOG02482">
    <property type="taxonomic scope" value="Archaea"/>
</dbReference>
<dbReference type="GeneID" id="8744245"/>
<accession>D2RR85</accession>
<feature type="compositionally biased region" description="Basic and acidic residues" evidence="1">
    <location>
        <begin position="566"/>
        <end position="581"/>
    </location>
</feature>
<dbReference type="Gene3D" id="2.130.10.10">
    <property type="entry name" value="YVTN repeat-like/Quinoprotein amine dehydrogenase"/>
    <property type="match status" value="1"/>
</dbReference>
<dbReference type="Proteomes" id="UP000001903">
    <property type="component" value="Chromosome"/>
</dbReference>
<dbReference type="HOGENOM" id="CLU_037096_0_0_2"/>
<dbReference type="RefSeq" id="WP_012944729.1">
    <property type="nucleotide sequence ID" value="NC_013743.1"/>
</dbReference>
<organism evidence="3 4">
    <name type="scientific">Haloterrigena turkmenica (strain ATCC 51198 / DSM 5511 / JCM 9101 / NCIMB 13204 / VKM B-1734 / 4k)</name>
    <name type="common">Halococcus turkmenicus</name>
    <dbReference type="NCBI Taxonomy" id="543526"/>
    <lineage>
        <taxon>Archaea</taxon>
        <taxon>Methanobacteriati</taxon>
        <taxon>Methanobacteriota</taxon>
        <taxon>Stenosarchaea group</taxon>
        <taxon>Halobacteria</taxon>
        <taxon>Halobacteriales</taxon>
        <taxon>Natrialbaceae</taxon>
        <taxon>Haloterrigena</taxon>
    </lineage>
</organism>
<reference evidence="3 4" key="1">
    <citation type="journal article" date="2010" name="Stand. Genomic Sci.">
        <title>Complete genome sequence of Haloterrigena turkmenica type strain (4k).</title>
        <authorList>
            <person name="Saunders E."/>
            <person name="Tindall B.J."/>
            <person name="Fahnrich R."/>
            <person name="Lapidus A."/>
            <person name="Copeland A."/>
            <person name="Del Rio T.G."/>
            <person name="Lucas S."/>
            <person name="Chen F."/>
            <person name="Tice H."/>
            <person name="Cheng J.F."/>
            <person name="Han C."/>
            <person name="Detter J.C."/>
            <person name="Bruce D."/>
            <person name="Goodwin L."/>
            <person name="Chain P."/>
            <person name="Pitluck S."/>
            <person name="Pati A."/>
            <person name="Ivanova N."/>
            <person name="Mavromatis K."/>
            <person name="Chen A."/>
            <person name="Palaniappan K."/>
            <person name="Land M."/>
            <person name="Hauser L."/>
            <person name="Chang Y.J."/>
            <person name="Jeffries C.D."/>
            <person name="Brettin T."/>
            <person name="Rohde M."/>
            <person name="Goker M."/>
            <person name="Bristow J."/>
            <person name="Eisen J.A."/>
            <person name="Markowitz V."/>
            <person name="Hugenholtz P."/>
            <person name="Klenk H.P."/>
            <person name="Kyrpides N.C."/>
        </authorList>
    </citation>
    <scope>NUCLEOTIDE SEQUENCE [LARGE SCALE GENOMIC DNA]</scope>
    <source>
        <strain evidence="4">ATCC 51198 / DSM 5511 / JCM 9101 / NCIMB 13204 / VKM B-1734 / 4k</strain>
    </source>
</reference>
<dbReference type="InterPro" id="IPR002372">
    <property type="entry name" value="PQQ_rpt_dom"/>
</dbReference>
<evidence type="ECO:0000259" key="2">
    <source>
        <dbReference type="Pfam" id="PF13360"/>
    </source>
</evidence>
<protein>
    <submittedName>
        <fullName evidence="3">Pyrrolo-quinoline quinone</fullName>
    </submittedName>
</protein>
<gene>
    <name evidence="3" type="ordered locus">Htur_3619</name>
</gene>
<dbReference type="STRING" id="543526.Htur_3619"/>
<name>D2RR85_HALTV</name>
<dbReference type="SMART" id="SM00564">
    <property type="entry name" value="PQQ"/>
    <property type="match status" value="4"/>
</dbReference>
<feature type="compositionally biased region" description="Polar residues" evidence="1">
    <location>
        <begin position="496"/>
        <end position="505"/>
    </location>
</feature>
<dbReference type="PROSITE" id="PS51318">
    <property type="entry name" value="TAT"/>
    <property type="match status" value="1"/>
</dbReference>
<dbReference type="InterPro" id="IPR018391">
    <property type="entry name" value="PQQ_b-propeller_rpt"/>
</dbReference>
<evidence type="ECO:0000313" key="4">
    <source>
        <dbReference type="Proteomes" id="UP000001903"/>
    </source>
</evidence>
<feature type="compositionally biased region" description="Acidic residues" evidence="1">
    <location>
        <begin position="437"/>
        <end position="482"/>
    </location>
</feature>
<dbReference type="InterPro" id="IPR011047">
    <property type="entry name" value="Quinoprotein_ADH-like_sf"/>
</dbReference>
<proteinExistence type="predicted"/>
<dbReference type="OrthoDB" id="136681at2157"/>
<dbReference type="InterPro" id="IPR006311">
    <property type="entry name" value="TAT_signal"/>
</dbReference>
<dbReference type="KEGG" id="htu:Htur_3619"/>
<dbReference type="SUPFAM" id="SSF50998">
    <property type="entry name" value="Quinoprotein alcohol dehydrogenase-like"/>
    <property type="match status" value="1"/>
</dbReference>
<dbReference type="PANTHER" id="PTHR34512:SF30">
    <property type="entry name" value="OUTER MEMBRANE PROTEIN ASSEMBLY FACTOR BAMB"/>
    <property type="match status" value="1"/>
</dbReference>
<dbReference type="AlphaFoldDB" id="D2RR85"/>
<feature type="region of interest" description="Disordered" evidence="1">
    <location>
        <begin position="431"/>
        <end position="581"/>
    </location>
</feature>
<evidence type="ECO:0000256" key="1">
    <source>
        <dbReference type="SAM" id="MobiDB-lite"/>
    </source>
</evidence>
<feature type="compositionally biased region" description="Acidic residues" evidence="1">
    <location>
        <begin position="534"/>
        <end position="546"/>
    </location>
</feature>
<feature type="domain" description="Pyrrolo-quinoline quinone repeat" evidence="2">
    <location>
        <begin position="116"/>
        <end position="246"/>
    </location>
</feature>
<keyword evidence="4" id="KW-1185">Reference proteome</keyword>
<evidence type="ECO:0000313" key="3">
    <source>
        <dbReference type="EMBL" id="ADB62481.1"/>
    </source>
</evidence>